<gene>
    <name evidence="1" type="ORF">NCTC11429_02074</name>
</gene>
<dbReference type="KEGG" id="stha:NCTC11429_02074"/>
<proteinExistence type="predicted"/>
<sequence>MLSVVFLHVLSVRRFAPGTGYIFLKPQMYAVCLQMLEPWTIPKMQST</sequence>
<organism evidence="1 2">
    <name type="scientific">Sphingobacterium thalpophilum</name>
    <dbReference type="NCBI Taxonomy" id="259"/>
    <lineage>
        <taxon>Bacteria</taxon>
        <taxon>Pseudomonadati</taxon>
        <taxon>Bacteroidota</taxon>
        <taxon>Sphingobacteriia</taxon>
        <taxon>Sphingobacteriales</taxon>
        <taxon>Sphingobacteriaceae</taxon>
        <taxon>Sphingobacterium</taxon>
    </lineage>
</organism>
<accession>A0A4U9UXI9</accession>
<dbReference type="Proteomes" id="UP000308196">
    <property type="component" value="Chromosome"/>
</dbReference>
<evidence type="ECO:0000313" key="1">
    <source>
        <dbReference type="EMBL" id="VTR38730.1"/>
    </source>
</evidence>
<name>A0A4U9UXI9_9SPHI</name>
<dbReference type="AlphaFoldDB" id="A0A4U9UXI9"/>
<protein>
    <submittedName>
        <fullName evidence="1">Uncharacterized protein</fullName>
    </submittedName>
</protein>
<evidence type="ECO:0000313" key="2">
    <source>
        <dbReference type="Proteomes" id="UP000308196"/>
    </source>
</evidence>
<dbReference type="EMBL" id="LR590484">
    <property type="protein sequence ID" value="VTR38730.1"/>
    <property type="molecule type" value="Genomic_DNA"/>
</dbReference>
<reference evidence="1 2" key="1">
    <citation type="submission" date="2019-05" db="EMBL/GenBank/DDBJ databases">
        <authorList>
            <consortium name="Pathogen Informatics"/>
        </authorList>
    </citation>
    <scope>NUCLEOTIDE SEQUENCE [LARGE SCALE GENOMIC DNA]</scope>
    <source>
        <strain evidence="1 2">NCTC11429</strain>
    </source>
</reference>